<dbReference type="InterPro" id="IPR011009">
    <property type="entry name" value="Kinase-like_dom_sf"/>
</dbReference>
<feature type="region of interest" description="Disordered" evidence="3">
    <location>
        <begin position="28"/>
        <end position="57"/>
    </location>
</feature>
<dbReference type="InterPro" id="IPR000719">
    <property type="entry name" value="Prot_kinase_dom"/>
</dbReference>
<dbReference type="PANTHER" id="PTHR24346">
    <property type="entry name" value="MAP/MICROTUBULE AFFINITY-REGULATING KINASE"/>
    <property type="match status" value="1"/>
</dbReference>
<evidence type="ECO:0000313" key="5">
    <source>
        <dbReference type="EMBL" id="CUG90411.1"/>
    </source>
</evidence>
<evidence type="ECO:0000256" key="2">
    <source>
        <dbReference type="ARBA" id="ARBA00022840"/>
    </source>
</evidence>
<dbReference type="Gene3D" id="3.30.200.20">
    <property type="entry name" value="Phosphorylase Kinase, domain 1"/>
    <property type="match status" value="1"/>
</dbReference>
<reference evidence="6" key="1">
    <citation type="submission" date="2015-09" db="EMBL/GenBank/DDBJ databases">
        <authorList>
            <consortium name="Pathogen Informatics"/>
        </authorList>
    </citation>
    <scope>NUCLEOTIDE SEQUENCE [LARGE SCALE GENOMIC DNA]</scope>
    <source>
        <strain evidence="6">Lake Konstanz</strain>
    </source>
</reference>
<keyword evidence="1" id="KW-0547">Nucleotide-binding</keyword>
<evidence type="ECO:0000256" key="3">
    <source>
        <dbReference type="SAM" id="MobiDB-lite"/>
    </source>
</evidence>
<dbReference type="OrthoDB" id="68483at2759"/>
<dbReference type="VEuPathDB" id="TriTrypDB:BSAL_26560"/>
<dbReference type="EMBL" id="CYKH01001822">
    <property type="protein sequence ID" value="CUG90411.1"/>
    <property type="molecule type" value="Genomic_DNA"/>
</dbReference>
<accession>A0A0S4JLZ4</accession>
<gene>
    <name evidence="5" type="ORF">BSAL_26560</name>
</gene>
<dbReference type="AlphaFoldDB" id="A0A0S4JLZ4"/>
<evidence type="ECO:0000259" key="4">
    <source>
        <dbReference type="PROSITE" id="PS50011"/>
    </source>
</evidence>
<dbReference type="PROSITE" id="PS50011">
    <property type="entry name" value="PROTEIN_KINASE_DOM"/>
    <property type="match status" value="1"/>
</dbReference>
<feature type="compositionally biased region" description="Polar residues" evidence="3">
    <location>
        <begin position="29"/>
        <end position="42"/>
    </location>
</feature>
<dbReference type="GO" id="GO:0005524">
    <property type="term" value="F:ATP binding"/>
    <property type="evidence" value="ECO:0007669"/>
    <property type="project" value="UniProtKB-KW"/>
</dbReference>
<keyword evidence="5" id="KW-0418">Kinase</keyword>
<sequence>MQQQQQPTVDLLMGVGSTSSEGVVERTVSDQTSLNTSQTSCAVATAGGGEEGRSTPKVTDHVEHVTDAEGFTTINDYVVLEQAGAGRYGKVVIASVGGTSELRAIKIVPKSRLRRRWQQMISAAPLLSEPDTSVTAANLDAATAVAESRTGVAHNEPMVFVVPRTDTDTAAQRTAEQRSTSLQDEDNEALIDFNPGSQSYRIEDRYTIALQREVAIMKRIRHKNVVPLFEVIDDPHEQAMYLVMKYIEKGPIVHLDATWSCPPLDIDMVRCITRQIASGVSYLHRH</sequence>
<dbReference type="GO" id="GO:0035556">
    <property type="term" value="P:intracellular signal transduction"/>
    <property type="evidence" value="ECO:0007669"/>
    <property type="project" value="TreeGrafter"/>
</dbReference>
<dbReference type="Gene3D" id="1.10.510.10">
    <property type="entry name" value="Transferase(Phosphotransferase) domain 1"/>
    <property type="match status" value="1"/>
</dbReference>
<dbReference type="GO" id="GO:0005737">
    <property type="term" value="C:cytoplasm"/>
    <property type="evidence" value="ECO:0007669"/>
    <property type="project" value="TreeGrafter"/>
</dbReference>
<proteinExistence type="predicted"/>
<keyword evidence="2" id="KW-0067">ATP-binding</keyword>
<keyword evidence="6" id="KW-1185">Reference proteome</keyword>
<dbReference type="Proteomes" id="UP000051952">
    <property type="component" value="Unassembled WGS sequence"/>
</dbReference>
<protein>
    <submittedName>
        <fullName evidence="5">Protein kinase, putative</fullName>
    </submittedName>
</protein>
<keyword evidence="5" id="KW-0808">Transferase</keyword>
<organism evidence="5 6">
    <name type="scientific">Bodo saltans</name>
    <name type="common">Flagellated protozoan</name>
    <dbReference type="NCBI Taxonomy" id="75058"/>
    <lineage>
        <taxon>Eukaryota</taxon>
        <taxon>Discoba</taxon>
        <taxon>Euglenozoa</taxon>
        <taxon>Kinetoplastea</taxon>
        <taxon>Metakinetoplastina</taxon>
        <taxon>Eubodonida</taxon>
        <taxon>Bodonidae</taxon>
        <taxon>Bodo</taxon>
    </lineage>
</organism>
<evidence type="ECO:0000256" key="1">
    <source>
        <dbReference type="ARBA" id="ARBA00022741"/>
    </source>
</evidence>
<name>A0A0S4JLZ4_BODSA</name>
<feature type="non-terminal residue" evidence="5">
    <location>
        <position position="286"/>
    </location>
</feature>
<dbReference type="Pfam" id="PF00069">
    <property type="entry name" value="Pkinase"/>
    <property type="match status" value="1"/>
</dbReference>
<dbReference type="PANTHER" id="PTHR24346:SF77">
    <property type="entry name" value="SERINE THREONINE PROTEIN KINASE"/>
    <property type="match status" value="1"/>
</dbReference>
<dbReference type="SUPFAM" id="SSF56112">
    <property type="entry name" value="Protein kinase-like (PK-like)"/>
    <property type="match status" value="1"/>
</dbReference>
<evidence type="ECO:0000313" key="6">
    <source>
        <dbReference type="Proteomes" id="UP000051952"/>
    </source>
</evidence>
<feature type="domain" description="Protein kinase" evidence="4">
    <location>
        <begin position="77"/>
        <end position="286"/>
    </location>
</feature>
<dbReference type="GO" id="GO:0004674">
    <property type="term" value="F:protein serine/threonine kinase activity"/>
    <property type="evidence" value="ECO:0007669"/>
    <property type="project" value="TreeGrafter"/>
</dbReference>